<gene>
    <name evidence="1" type="ORF">EV182_005458</name>
</gene>
<protein>
    <submittedName>
        <fullName evidence="1">Uncharacterized protein</fullName>
    </submittedName>
</protein>
<evidence type="ECO:0000313" key="1">
    <source>
        <dbReference type="EMBL" id="KAJ1673325.1"/>
    </source>
</evidence>
<name>A0ACC1H9Y3_9FUNG</name>
<comment type="caution">
    <text evidence="1">The sequence shown here is derived from an EMBL/GenBank/DDBJ whole genome shotgun (WGS) entry which is preliminary data.</text>
</comment>
<dbReference type="EMBL" id="JAMZIH010007091">
    <property type="protein sequence ID" value="KAJ1673325.1"/>
    <property type="molecule type" value="Genomic_DNA"/>
</dbReference>
<keyword evidence="2" id="KW-1185">Reference proteome</keyword>
<organism evidence="1 2">
    <name type="scientific">Spiromyces aspiralis</name>
    <dbReference type="NCBI Taxonomy" id="68401"/>
    <lineage>
        <taxon>Eukaryota</taxon>
        <taxon>Fungi</taxon>
        <taxon>Fungi incertae sedis</taxon>
        <taxon>Zoopagomycota</taxon>
        <taxon>Kickxellomycotina</taxon>
        <taxon>Kickxellomycetes</taxon>
        <taxon>Kickxellales</taxon>
        <taxon>Kickxellaceae</taxon>
        <taxon>Spiromyces</taxon>
    </lineage>
</organism>
<accession>A0ACC1H9Y3</accession>
<dbReference type="Proteomes" id="UP001145114">
    <property type="component" value="Unassembled WGS sequence"/>
</dbReference>
<proteinExistence type="predicted"/>
<reference evidence="1" key="1">
    <citation type="submission" date="2022-06" db="EMBL/GenBank/DDBJ databases">
        <title>Phylogenomic reconstructions and comparative analyses of Kickxellomycotina fungi.</title>
        <authorList>
            <person name="Reynolds N.K."/>
            <person name="Stajich J.E."/>
            <person name="Barry K."/>
            <person name="Grigoriev I.V."/>
            <person name="Crous P."/>
            <person name="Smith M.E."/>
        </authorList>
    </citation>
    <scope>NUCLEOTIDE SEQUENCE</scope>
    <source>
        <strain evidence="1">RSA 2271</strain>
    </source>
</reference>
<feature type="non-terminal residue" evidence="1">
    <location>
        <position position="1"/>
    </location>
</feature>
<evidence type="ECO:0000313" key="2">
    <source>
        <dbReference type="Proteomes" id="UP001145114"/>
    </source>
</evidence>
<sequence>KKYQDDWEAARASVREQDVPAAALTWDSYLWAVSVYTTRAFPDRLLPSAQGRPEIGDETRQGREILLPVLDLFNHRPRQCITWETTNTGIRFINSNPIKVGEQVFSNYGPKSNHELLLNYGFCFPDNQHDVYHLHLNYSRDPDATEKEQMLRNVGVEGNDLYVPRQGLDSAGIIPAMRIIAMNKVEFGEYCQRHAELREAERVCFMSVRNELAAVSLLETQLYAKYRSLIDADFSLPQSSASSVTITAGGDSNISCNAQNALLYRKGIREILEKTISDIKSHEIALLARIGDMVNSNDPSDLIPGYLVGRDQLNLESLRHCPVSKYAAALYTAPAGVKATPDLVSRAILTQDSFRHDAKFHGAVQSLDLDSDFSLILFLIRCRYRKSSPWYNLLNLYKTVIPPDQVQEASLEE</sequence>